<feature type="domain" description="Cadherin" evidence="15">
    <location>
        <begin position="1107"/>
        <end position="1216"/>
    </location>
</feature>
<evidence type="ECO:0000256" key="4">
    <source>
        <dbReference type="ARBA" id="ARBA00022692"/>
    </source>
</evidence>
<dbReference type="FunFam" id="2.60.40.60:FF:000134">
    <property type="entry name" value="protocadherin Fat 4"/>
    <property type="match status" value="1"/>
</dbReference>
<dbReference type="OrthoDB" id="6252479at2759"/>
<gene>
    <name evidence="16" type="ORF">NMOB1V02_LOCUS1008</name>
</gene>
<dbReference type="FunFam" id="2.60.40.60:FF:000024">
    <property type="entry name" value="FAT atypical cadherin 3"/>
    <property type="match status" value="1"/>
</dbReference>
<dbReference type="FunFam" id="2.60.40.60:FF:000039">
    <property type="entry name" value="FAT atypical cadherin 3"/>
    <property type="match status" value="1"/>
</dbReference>
<feature type="domain" description="Cadherin" evidence="15">
    <location>
        <begin position="471"/>
        <end position="575"/>
    </location>
</feature>
<keyword evidence="17" id="KW-1185">Reference proteome</keyword>
<evidence type="ECO:0000256" key="7">
    <source>
        <dbReference type="ARBA" id="ARBA00022837"/>
    </source>
</evidence>
<sequence>MKLRDAFCGDTARISVGMPRFGGTFVVLLCFVVSSVANGEKSLQGRSVDTRIEFEVLENQPIGSTVGVIPIKPNFTYRFNEQPLHFALNATTGVITTTSVLDRESLPNDKFDFVILSSLPTYPIEVRVTVLDVNDNAPTFPESSIAVSFSESATAGTRVILDTATDGDIGPNDVTTDYQIVTGPKWATDKFRLVVTTNPSGETPYLHLESTGNFDRETQAFYQLNISARDGGEVPKFGYLLVNVTILDVNDNPPIFDHSDYVVSLNESVAPGTRVLQVTATDVDEGDNSRITYFLSPGNSQFSVDPDTGEITTSKSLDCDEKSCVFTVFARDHGSPRQDGRTYVTVNLLDTNDHDPIIRFRYFPANGKFATVDENAQNGSVVAAVSVIDLDEGPNGDTRVEIKAGNERNHFKLDSTPSFDIVRVNAALDREKVSRYNLTIMAEDNGTPKRTSTAFLIIQVNDINDHEPVFEKSEYSATFSELAPVGTYVAGITATDEDTGVNSNIYYSIVSGNDHQWFDIDNVSGLVTTRAKLDRELQDTVTLKISARDGGPSPKWAYTSLKIQILDENDEPPVFEFVVTNVTLSESTASNTVVASVIARDEDQGTNGTVTYSLHSEVEHRYPGMFAVGVSNGRVTTRTKLDREAMPFYELKVLARDQGVPALSSTATIYLSVEDVNDNSPEFYPRFYFFDLKEELGHVHAFDRDEGKNAEITYFFVQPTEDLLIEPKTGEIRLTDSGKAKNKSLRVIVSAKDAGNRKALEDAVVHVLNPSATESIAFESDKYVFSVTEDSEDAAKIASTPREIGRVKVVSSPSASFYVVGGDEERVFEIRGSGDVGVLESRRKIDRENKRRFDLDIVAFVAAMGAHAVTRVTIVVADVNDNAPFFGVSRAVAYIDEDAPIGHEVYLARAEDQDEGVNSELVYELSTNPGDMFYMSATSGMIHLKKRISFDGSVASDSGVGQTLNRVYNLEVTATDGGSPALNARQFVNVFVQDVNDHTPAFAHNSFETLLLETTAVNTRFFSLTATDVDLGVNSAVEYKIVDGNEDGRFGIFPDGMLFLKRGLDRETTDYYGLSVVARDNGVPARSSSASVVIRVIDENDNKPVFSNETFNFYLRENESIDTFVGRLTATDADIGRNSELFFSITSSMGLDFTIDSKSGVIKTLKSFDREQVLALSGRSWLTLDAAVADNGVIRLQDVAQVLVHIVDVNDNAPQFPRLRYKANVHENAEAGTKLLEVSADDDDEGRNGRVSYSLVAGNEDNAFQLDSDSGSLSLRSRVDRETRNVYELTVEARDDGNPRLSSSALVRVNVLDVNDNAPRFVAGLETINVSERAEVGRVLTKFEAVDDDLGMNRVVKFHISDGNAMGMFLLDADTGVLTLGKQLDFERETGYSLNVTVSDSGHPKLHTWTMVEVKVQDANDNPPLFSNTAIVRQIEEGIPVGTPVVTVLAEDPDAGRNGQVVYAIARQAPGGEHFGINPQTGVLFTQRPIDRESEDNFRVTVVARDLGEPVALESEKLVTIIVEDVNDNAPVFTSLASGVLVGGTKTGSVVFQVTAKDMDASTNGLVTYELVNGADFSGLFSVDRATGRVTVTRDVVNPRPTYELHVRATDEAVQSQRKSTETRLTLIGIANVGGDESSGGGESGGPGPEKRVKFAQPSYSASVEENETVGATVVRVVAKAGEALGQDVEYHLVDVAAFSRGVRVSGSGEGGANSATSFAVDRARGAVVTAAVLDREAGVDEFRLKVLAVVPSPVGVQTAETTKPVSMHQAYFSGQRDTIYHRRQEHEFMLIGCMFLARDPSGEDEGMKRAVILNIGLPESFINTDVETVGGLWREKLRVKRPLWDKENFGGWRSIERDSSAPPWESIRPADRKRNVWSSLTYAASFSLEECVSPSGIYPILSSSPPLSCGFDVGRSNQVPPVHPVDSRV</sequence>
<dbReference type="FunFam" id="2.60.40.60:FF:000321">
    <property type="entry name" value="Cadherin-related tumor suppressor"/>
    <property type="match status" value="1"/>
</dbReference>
<feature type="domain" description="Cadherin" evidence="15">
    <location>
        <begin position="1427"/>
        <end position="1533"/>
    </location>
</feature>
<dbReference type="Pfam" id="PF00028">
    <property type="entry name" value="Cadherin"/>
    <property type="match status" value="12"/>
</dbReference>
<dbReference type="SUPFAM" id="SSF49313">
    <property type="entry name" value="Cadherin-like"/>
    <property type="match status" value="16"/>
</dbReference>
<feature type="domain" description="Cadherin" evidence="15">
    <location>
        <begin position="576"/>
        <end position="683"/>
    </location>
</feature>
<dbReference type="Pfam" id="PF25374">
    <property type="entry name" value="Cadherin_FAT4_N"/>
    <property type="match status" value="1"/>
</dbReference>
<feature type="compositionally biased region" description="Gly residues" evidence="14">
    <location>
        <begin position="1637"/>
        <end position="1648"/>
    </location>
</feature>
<feature type="domain" description="Cadherin" evidence="15">
    <location>
        <begin position="257"/>
        <end position="358"/>
    </location>
</feature>
<keyword evidence="9" id="KW-1133">Transmembrane helix</keyword>
<evidence type="ECO:0000256" key="13">
    <source>
        <dbReference type="PROSITE-ProRule" id="PRU00043"/>
    </source>
</evidence>
<evidence type="ECO:0000256" key="5">
    <source>
        <dbReference type="ARBA" id="ARBA00022729"/>
    </source>
</evidence>
<keyword evidence="11" id="KW-1015">Disulfide bond</keyword>
<dbReference type="SMART" id="SM00112">
    <property type="entry name" value="CA"/>
    <property type="match status" value="15"/>
</dbReference>
<evidence type="ECO:0000256" key="11">
    <source>
        <dbReference type="ARBA" id="ARBA00023157"/>
    </source>
</evidence>
<feature type="domain" description="Cadherin" evidence="15">
    <location>
        <begin position="48"/>
        <end position="140"/>
    </location>
</feature>
<dbReference type="FunFam" id="2.60.40.60:FF:000020">
    <property type="entry name" value="Dachsous cadherin-related 1b"/>
    <property type="match status" value="3"/>
</dbReference>
<evidence type="ECO:0000313" key="17">
    <source>
        <dbReference type="Proteomes" id="UP000678499"/>
    </source>
</evidence>
<reference evidence="16" key="1">
    <citation type="submission" date="2020-11" db="EMBL/GenBank/DDBJ databases">
        <authorList>
            <person name="Tran Van P."/>
        </authorList>
    </citation>
    <scope>NUCLEOTIDE SEQUENCE</scope>
</reference>
<dbReference type="CDD" id="cd11304">
    <property type="entry name" value="Cadherin_repeat"/>
    <property type="match status" value="16"/>
</dbReference>
<evidence type="ECO:0000256" key="9">
    <source>
        <dbReference type="ARBA" id="ARBA00022989"/>
    </source>
</evidence>
<dbReference type="PANTHER" id="PTHR24026">
    <property type="entry name" value="FAT ATYPICAL CADHERIN-RELATED"/>
    <property type="match status" value="1"/>
</dbReference>
<feature type="domain" description="Cadherin" evidence="15">
    <location>
        <begin position="1656"/>
        <end position="1749"/>
    </location>
</feature>
<dbReference type="PROSITE" id="PS50268">
    <property type="entry name" value="CADHERIN_2"/>
    <property type="match status" value="15"/>
</dbReference>
<evidence type="ECO:0000256" key="1">
    <source>
        <dbReference type="ARBA" id="ARBA00004251"/>
    </source>
</evidence>
<organism evidence="16">
    <name type="scientific">Notodromas monacha</name>
    <dbReference type="NCBI Taxonomy" id="399045"/>
    <lineage>
        <taxon>Eukaryota</taxon>
        <taxon>Metazoa</taxon>
        <taxon>Ecdysozoa</taxon>
        <taxon>Arthropoda</taxon>
        <taxon>Crustacea</taxon>
        <taxon>Oligostraca</taxon>
        <taxon>Ostracoda</taxon>
        <taxon>Podocopa</taxon>
        <taxon>Podocopida</taxon>
        <taxon>Cypridocopina</taxon>
        <taxon>Cypridoidea</taxon>
        <taxon>Cyprididae</taxon>
        <taxon>Notodromas</taxon>
    </lineage>
</organism>
<evidence type="ECO:0000256" key="14">
    <source>
        <dbReference type="SAM" id="MobiDB-lite"/>
    </source>
</evidence>
<feature type="domain" description="Cadherin" evidence="15">
    <location>
        <begin position="1548"/>
        <end position="1660"/>
    </location>
</feature>
<dbReference type="EMBL" id="OA882132">
    <property type="protein sequence ID" value="CAD7273105.1"/>
    <property type="molecule type" value="Genomic_DNA"/>
</dbReference>
<evidence type="ECO:0000256" key="12">
    <source>
        <dbReference type="ARBA" id="ARBA00023180"/>
    </source>
</evidence>
<dbReference type="InterPro" id="IPR002126">
    <property type="entry name" value="Cadherin-like_dom"/>
</dbReference>
<keyword evidence="6" id="KW-0677">Repeat</keyword>
<feature type="domain" description="Cadherin" evidence="15">
    <location>
        <begin position="1003"/>
        <end position="1106"/>
    </location>
</feature>
<dbReference type="GO" id="GO:0007156">
    <property type="term" value="P:homophilic cell adhesion via plasma membrane adhesion molecules"/>
    <property type="evidence" value="ECO:0007669"/>
    <property type="project" value="InterPro"/>
</dbReference>
<dbReference type="PANTHER" id="PTHR24026:SF136">
    <property type="entry name" value="PROTOCADHERIN-23"/>
    <property type="match status" value="1"/>
</dbReference>
<dbReference type="GO" id="GO:0005509">
    <property type="term" value="F:calcium ion binding"/>
    <property type="evidence" value="ECO:0007669"/>
    <property type="project" value="UniProtKB-UniRule"/>
</dbReference>
<dbReference type="FunFam" id="2.60.40.60:FF:000092">
    <property type="entry name" value="Protocadherin 8"/>
    <property type="match status" value="1"/>
</dbReference>
<dbReference type="FunFam" id="2.60.40.60:FF:000007">
    <property type="entry name" value="Protocadherin alpha 2"/>
    <property type="match status" value="1"/>
</dbReference>
<keyword evidence="3" id="KW-0245">EGF-like domain</keyword>
<dbReference type="InterPro" id="IPR015919">
    <property type="entry name" value="Cadherin-like_sf"/>
</dbReference>
<dbReference type="Proteomes" id="UP000678499">
    <property type="component" value="Unassembled WGS sequence"/>
</dbReference>
<evidence type="ECO:0000256" key="3">
    <source>
        <dbReference type="ARBA" id="ARBA00022536"/>
    </source>
</evidence>
<evidence type="ECO:0000256" key="6">
    <source>
        <dbReference type="ARBA" id="ARBA00022737"/>
    </source>
</evidence>
<proteinExistence type="predicted"/>
<feature type="domain" description="Cadherin" evidence="15">
    <location>
        <begin position="779"/>
        <end position="886"/>
    </location>
</feature>
<dbReference type="FunFam" id="2.60.40.60:FF:000108">
    <property type="entry name" value="FAT atypical cadherin 4"/>
    <property type="match status" value="1"/>
</dbReference>
<keyword evidence="10" id="KW-0472">Membrane</keyword>
<dbReference type="GO" id="GO:0001736">
    <property type="term" value="P:establishment of planar polarity"/>
    <property type="evidence" value="ECO:0007669"/>
    <property type="project" value="UniProtKB-ARBA"/>
</dbReference>
<evidence type="ECO:0000313" key="16">
    <source>
        <dbReference type="EMBL" id="CAD7273105.1"/>
    </source>
</evidence>
<feature type="domain" description="Cadherin" evidence="15">
    <location>
        <begin position="1322"/>
        <end position="1426"/>
    </location>
</feature>
<dbReference type="Gene3D" id="2.60.40.60">
    <property type="entry name" value="Cadherins"/>
    <property type="match status" value="16"/>
</dbReference>
<keyword evidence="12" id="KW-0325">Glycoprotein</keyword>
<dbReference type="PRINTS" id="PR00205">
    <property type="entry name" value="CADHERIN"/>
</dbReference>
<dbReference type="GO" id="GO:0007399">
    <property type="term" value="P:nervous system development"/>
    <property type="evidence" value="ECO:0007669"/>
    <property type="project" value="UniProtKB-ARBA"/>
</dbReference>
<feature type="domain" description="Cadherin" evidence="15">
    <location>
        <begin position="895"/>
        <end position="1002"/>
    </location>
</feature>
<keyword evidence="4" id="KW-0812">Transmembrane</keyword>
<dbReference type="FunFam" id="2.60.40.60:FF:000143">
    <property type="entry name" value="FAT atypical cadherin 4"/>
    <property type="match status" value="1"/>
</dbReference>
<dbReference type="InterPro" id="IPR020894">
    <property type="entry name" value="Cadherin_CS"/>
</dbReference>
<accession>A0A7R9G9J1</accession>
<keyword evidence="2" id="KW-1003">Cell membrane</keyword>
<dbReference type="EMBL" id="CAJPEX010000095">
    <property type="protein sequence ID" value="CAG0913257.1"/>
    <property type="molecule type" value="Genomic_DNA"/>
</dbReference>
<feature type="region of interest" description="Disordered" evidence="14">
    <location>
        <begin position="1631"/>
        <end position="1654"/>
    </location>
</feature>
<dbReference type="GO" id="GO:0005886">
    <property type="term" value="C:plasma membrane"/>
    <property type="evidence" value="ECO:0007669"/>
    <property type="project" value="UniProtKB-SubCell"/>
</dbReference>
<feature type="domain" description="Cadherin" evidence="15">
    <location>
        <begin position="1217"/>
        <end position="1321"/>
    </location>
</feature>
<dbReference type="GO" id="GO:0007163">
    <property type="term" value="P:establishment or maintenance of cell polarity"/>
    <property type="evidence" value="ECO:0007669"/>
    <property type="project" value="UniProtKB-ARBA"/>
</dbReference>
<feature type="domain" description="Cadherin" evidence="15">
    <location>
        <begin position="141"/>
        <end position="256"/>
    </location>
</feature>
<dbReference type="PROSITE" id="PS00232">
    <property type="entry name" value="CADHERIN_1"/>
    <property type="match status" value="7"/>
</dbReference>
<keyword evidence="7 13" id="KW-0106">Calcium</keyword>
<feature type="domain" description="Cadherin" evidence="15">
    <location>
        <begin position="364"/>
        <end position="470"/>
    </location>
</feature>
<dbReference type="GO" id="GO:0048589">
    <property type="term" value="P:developmental growth"/>
    <property type="evidence" value="ECO:0007669"/>
    <property type="project" value="UniProtKB-ARBA"/>
</dbReference>
<evidence type="ECO:0000256" key="10">
    <source>
        <dbReference type="ARBA" id="ARBA00023136"/>
    </source>
</evidence>
<comment type="subcellular location">
    <subcellularLocation>
        <location evidence="1">Cell membrane</location>
        <topology evidence="1">Single-pass type I membrane protein</topology>
    </subcellularLocation>
</comment>
<evidence type="ECO:0000256" key="2">
    <source>
        <dbReference type="ARBA" id="ARBA00022475"/>
    </source>
</evidence>
<dbReference type="GO" id="GO:0009887">
    <property type="term" value="P:animal organ morphogenesis"/>
    <property type="evidence" value="ECO:0007669"/>
    <property type="project" value="UniProtKB-ARBA"/>
</dbReference>
<keyword evidence="5" id="KW-0732">Signal</keyword>
<name>A0A7R9G9J1_9CRUS</name>
<keyword evidence="8" id="KW-0130">Cell adhesion</keyword>
<evidence type="ECO:0000256" key="8">
    <source>
        <dbReference type="ARBA" id="ARBA00022889"/>
    </source>
</evidence>
<evidence type="ECO:0000259" key="15">
    <source>
        <dbReference type="PROSITE" id="PS50268"/>
    </source>
</evidence>
<protein>
    <recommendedName>
        <fullName evidence="15">Cadherin domain-containing protein</fullName>
    </recommendedName>
</protein>
<dbReference type="FunFam" id="2.60.40.60:FF:000081">
    <property type="entry name" value="protocadherin Fat 4"/>
    <property type="match status" value="1"/>
</dbReference>